<dbReference type="NCBIfam" id="TIGR00254">
    <property type="entry name" value="GGDEF"/>
    <property type="match status" value="1"/>
</dbReference>
<dbReference type="Gene3D" id="3.30.70.270">
    <property type="match status" value="1"/>
</dbReference>
<dbReference type="PANTHER" id="PTHR45138">
    <property type="entry name" value="REGULATORY COMPONENTS OF SENSORY TRANSDUCTION SYSTEM"/>
    <property type="match status" value="1"/>
</dbReference>
<dbReference type="PROSITE" id="PS50887">
    <property type="entry name" value="GGDEF"/>
    <property type="match status" value="1"/>
</dbReference>
<dbReference type="EMBL" id="CP019454">
    <property type="protein sequence ID" value="AUW95124.1"/>
    <property type="molecule type" value="Genomic_DNA"/>
</dbReference>
<gene>
    <name evidence="2" type="ORF">BXT84_15145</name>
</gene>
<dbReference type="Proteomes" id="UP000325292">
    <property type="component" value="Chromosome"/>
</dbReference>
<proteinExistence type="predicted"/>
<protein>
    <recommendedName>
        <fullName evidence="1">GGDEF domain-containing protein</fullName>
    </recommendedName>
</protein>
<accession>A0ABN5H5G6</accession>
<dbReference type="SUPFAM" id="SSF55073">
    <property type="entry name" value="Nucleotide cyclase"/>
    <property type="match status" value="1"/>
</dbReference>
<sequence>MPDTPSSLMVLIQESRQWASVSRGLELFTRASEALQRAFAVDSGYFIYKKTGLWERIEDEACRLYAPWGVMVAHQGGYPAEEDRQAVAAVEGFEEKTGFWIQTADAPELIRQQWQSWGIKVGGAWRLTLGAKPVGLMVLRRSFPIADDAELMGMVAGQVSLVMELLRFRRTAEEAGWRDELTGIYNRRGVERQMALVTQQGAQTLGTAWIFGIFDINRFKYINDAYGHPEGDRVLADVAKALCAGLRPQDICGRWGGDEFVVLVNTAQAQASTVIARLQELVAARVERVTVSAGWAVWGVDGNDLNTIYDVADQRLYEDKKRH</sequence>
<evidence type="ECO:0000259" key="1">
    <source>
        <dbReference type="PROSITE" id="PS50887"/>
    </source>
</evidence>
<dbReference type="CDD" id="cd01949">
    <property type="entry name" value="GGDEF"/>
    <property type="match status" value="1"/>
</dbReference>
<evidence type="ECO:0000313" key="2">
    <source>
        <dbReference type="EMBL" id="AUW95124.1"/>
    </source>
</evidence>
<reference evidence="2 3" key="1">
    <citation type="journal article" date="2019" name="Sci. Rep.">
        <title>Sulfobacillus thermotolerans: new insights into resistance and metabolic capacities of acidophilic chemolithotrophs.</title>
        <authorList>
            <person name="Panyushkina A.E."/>
            <person name="Babenko V.V."/>
            <person name="Nikitina A.S."/>
            <person name="Selezneva O.V."/>
            <person name="Tsaplina I.A."/>
            <person name="Letarova M.A."/>
            <person name="Kostryukova E.S."/>
            <person name="Letarov A.V."/>
        </authorList>
    </citation>
    <scope>NUCLEOTIDE SEQUENCE [LARGE SCALE GENOMIC DNA]</scope>
    <source>
        <strain evidence="2 3">Kr1</strain>
    </source>
</reference>
<dbReference type="InterPro" id="IPR050469">
    <property type="entry name" value="Diguanylate_Cyclase"/>
</dbReference>
<dbReference type="InterPro" id="IPR000160">
    <property type="entry name" value="GGDEF_dom"/>
</dbReference>
<name>A0ABN5H5G6_9FIRM</name>
<feature type="domain" description="GGDEF" evidence="1">
    <location>
        <begin position="207"/>
        <end position="323"/>
    </location>
</feature>
<dbReference type="InterPro" id="IPR029787">
    <property type="entry name" value="Nucleotide_cyclase"/>
</dbReference>
<dbReference type="InterPro" id="IPR043128">
    <property type="entry name" value="Rev_trsase/Diguanyl_cyclase"/>
</dbReference>
<dbReference type="Pfam" id="PF00990">
    <property type="entry name" value="GGDEF"/>
    <property type="match status" value="1"/>
</dbReference>
<organism evidence="2 3">
    <name type="scientific">Sulfobacillus thermotolerans</name>
    <dbReference type="NCBI Taxonomy" id="338644"/>
    <lineage>
        <taxon>Bacteria</taxon>
        <taxon>Bacillati</taxon>
        <taxon>Bacillota</taxon>
        <taxon>Clostridia</taxon>
        <taxon>Eubacteriales</taxon>
        <taxon>Clostridiales Family XVII. Incertae Sedis</taxon>
        <taxon>Sulfobacillus</taxon>
    </lineage>
</organism>
<keyword evidence="3" id="KW-1185">Reference proteome</keyword>
<dbReference type="PANTHER" id="PTHR45138:SF9">
    <property type="entry name" value="DIGUANYLATE CYCLASE DGCM-RELATED"/>
    <property type="match status" value="1"/>
</dbReference>
<dbReference type="SMART" id="SM00267">
    <property type="entry name" value="GGDEF"/>
    <property type="match status" value="1"/>
</dbReference>
<evidence type="ECO:0000313" key="3">
    <source>
        <dbReference type="Proteomes" id="UP000325292"/>
    </source>
</evidence>